<dbReference type="PANTHER" id="PTHR33295">
    <property type="entry name" value="ATPASE"/>
    <property type="match status" value="1"/>
</dbReference>
<dbReference type="InterPro" id="IPR041682">
    <property type="entry name" value="AAA_14"/>
</dbReference>
<name>A0A087DU93_9BIFI</name>
<dbReference type="PANTHER" id="PTHR33295:SF7">
    <property type="entry name" value="ATPASE"/>
    <property type="match status" value="1"/>
</dbReference>
<evidence type="ECO:0000313" key="4">
    <source>
        <dbReference type="Proteomes" id="UP000029004"/>
    </source>
</evidence>
<dbReference type="SUPFAM" id="SSF52540">
    <property type="entry name" value="P-loop containing nucleoside triphosphate hydrolases"/>
    <property type="match status" value="1"/>
</dbReference>
<evidence type="ECO:0000313" key="3">
    <source>
        <dbReference type="EMBL" id="KFI99093.1"/>
    </source>
</evidence>
<dbReference type="eggNOG" id="COG1373">
    <property type="taxonomic scope" value="Bacteria"/>
</dbReference>
<dbReference type="RefSeq" id="WP_034526789.1">
    <property type="nucleotide sequence ID" value="NZ_JGZP01000006.1"/>
</dbReference>
<dbReference type="EMBL" id="JGZP01000006">
    <property type="protein sequence ID" value="KFI99093.1"/>
    <property type="molecule type" value="Genomic_DNA"/>
</dbReference>
<gene>
    <name evidence="3" type="ORF">BSTEL_1371</name>
</gene>
<sequence>MTYLKRHADDFLGAWKSDPHRLPLIVKGPRQVGKTETIRRFARAHYANVVEINFVEEPKYRAITADGYGADAVVRSISLIDPSKRFLPGETLLFFDEIQAHPDIATTLKFFAIDGRFDVICSGSMLGIGYRRIESNSVGYKTDYEMYSMDFEEYLWARGYGEDTADGMLAHLCEARPFSQVEMSTFSSLFLDYCVLGGMPAVVASSIRTGTFEGTLRMQRQLIVDYQEDIRKYVEGLDQARILNVFNHIPVQLAKENKKFQISKVARGARFRDYRGCVEWLESSGMVNVCRCLSYPELPLKGNYDENKFKLYFGDTGLFVAMLDDEASDDLRANRNLGVYKGALYESIAAEALHKSGYGLYYYKKEDSTLEQDFFVRTHEWLVPVEVKARKGTAKSMRTLIASDSYPEIRFGVKLHAGNIGSSEHVFTAPYFTTFLLRRLLREYDAGRAPLLDDPER</sequence>
<dbReference type="STRING" id="762211.BSTEL_1371"/>
<organism evidence="3 4">
    <name type="scientific">Bifidobacterium stellenboschense</name>
    <dbReference type="NCBI Taxonomy" id="762211"/>
    <lineage>
        <taxon>Bacteria</taxon>
        <taxon>Bacillati</taxon>
        <taxon>Actinomycetota</taxon>
        <taxon>Actinomycetes</taxon>
        <taxon>Bifidobacteriales</taxon>
        <taxon>Bifidobacteriaceae</taxon>
        <taxon>Bifidobacterium</taxon>
    </lineage>
</organism>
<dbReference type="InterPro" id="IPR027417">
    <property type="entry name" value="P-loop_NTPase"/>
</dbReference>
<reference evidence="3 4" key="1">
    <citation type="submission" date="2014-03" db="EMBL/GenBank/DDBJ databases">
        <title>Genomics of Bifidobacteria.</title>
        <authorList>
            <person name="Ventura M."/>
            <person name="Milani C."/>
            <person name="Lugli G.A."/>
        </authorList>
    </citation>
    <scope>NUCLEOTIDE SEQUENCE [LARGE SCALE GENOMIC DNA]</scope>
    <source>
        <strain evidence="3 4">DSM 23968</strain>
    </source>
</reference>
<evidence type="ECO:0000259" key="2">
    <source>
        <dbReference type="Pfam" id="PF13635"/>
    </source>
</evidence>
<dbReference type="InterPro" id="IPR025420">
    <property type="entry name" value="DUF4143"/>
</dbReference>
<dbReference type="Pfam" id="PF13173">
    <property type="entry name" value="AAA_14"/>
    <property type="match status" value="1"/>
</dbReference>
<protein>
    <submittedName>
        <fullName evidence="3">ATPase AAA</fullName>
    </submittedName>
</protein>
<dbReference type="OrthoDB" id="9804306at2"/>
<dbReference type="Pfam" id="PF13635">
    <property type="entry name" value="DUF4143"/>
    <property type="match status" value="1"/>
</dbReference>
<comment type="caution">
    <text evidence="3">The sequence shown here is derived from an EMBL/GenBank/DDBJ whole genome shotgun (WGS) entry which is preliminary data.</text>
</comment>
<evidence type="ECO:0000259" key="1">
    <source>
        <dbReference type="Pfam" id="PF13173"/>
    </source>
</evidence>
<accession>A0A087DU93</accession>
<feature type="domain" description="DUF4143" evidence="2">
    <location>
        <begin position="227"/>
        <end position="389"/>
    </location>
</feature>
<feature type="domain" description="AAA" evidence="1">
    <location>
        <begin position="23"/>
        <end position="155"/>
    </location>
</feature>
<proteinExistence type="predicted"/>
<keyword evidence="4" id="KW-1185">Reference proteome</keyword>
<dbReference type="AlphaFoldDB" id="A0A087DU93"/>
<dbReference type="Proteomes" id="UP000029004">
    <property type="component" value="Unassembled WGS sequence"/>
</dbReference>